<feature type="non-terminal residue" evidence="3">
    <location>
        <position position="1"/>
    </location>
</feature>
<dbReference type="GO" id="GO:0071014">
    <property type="term" value="C:post-mRNA release spliceosomal complex"/>
    <property type="evidence" value="ECO:0007669"/>
    <property type="project" value="TreeGrafter"/>
</dbReference>
<evidence type="ECO:0000259" key="2">
    <source>
        <dbReference type="Pfam" id="PF04676"/>
    </source>
</evidence>
<feature type="domain" description="Cwf19-like protein C-terminal" evidence="2">
    <location>
        <begin position="60"/>
        <end position="133"/>
    </location>
</feature>
<dbReference type="InterPro" id="IPR006767">
    <property type="entry name" value="Cwf19-like_C_dom-2"/>
</dbReference>
<evidence type="ECO:0000313" key="3">
    <source>
        <dbReference type="EMBL" id="RKP11343.1"/>
    </source>
</evidence>
<dbReference type="PANTHER" id="PTHR12072">
    <property type="entry name" value="CWF19, CELL CYCLE CONTROL PROTEIN"/>
    <property type="match status" value="1"/>
</dbReference>
<sequence>QKCLIQMSTSGGKGYVFLETHLGGGGHRHAVMECIPIPSSSMITELPGYFKEALTLVDEEWSQHRKIIETGTGGEREAGTNDRSFRTTLTPQLPYFHVWFGLDGRSRGMGHVIEDRDQFPSYFVLEVVGEVINGWGEDHPEDMAGQGNGKDVSIEPRRWRKPRHLPKQEWQAIASNFSTQWDPYDWTKTLG</sequence>
<dbReference type="GO" id="GO:0000398">
    <property type="term" value="P:mRNA splicing, via spliceosome"/>
    <property type="evidence" value="ECO:0007669"/>
    <property type="project" value="TreeGrafter"/>
</dbReference>
<evidence type="ECO:0000313" key="4">
    <source>
        <dbReference type="Proteomes" id="UP000267251"/>
    </source>
</evidence>
<dbReference type="OrthoDB" id="2113965at2759"/>
<name>A0A4P9XY10_9FUNG</name>
<dbReference type="EMBL" id="KZ988991">
    <property type="protein sequence ID" value="RKP11343.1"/>
    <property type="molecule type" value="Genomic_DNA"/>
</dbReference>
<keyword evidence="4" id="KW-1185">Reference proteome</keyword>
<dbReference type="InterPro" id="IPR040194">
    <property type="entry name" value="Cwf19-like"/>
</dbReference>
<gene>
    <name evidence="3" type="ORF">BJ684DRAFT_13050</name>
</gene>
<protein>
    <recommendedName>
        <fullName evidence="2">Cwf19-like protein C-terminal domain-containing protein</fullName>
    </recommendedName>
</protein>
<dbReference type="Proteomes" id="UP000267251">
    <property type="component" value="Unassembled WGS sequence"/>
</dbReference>
<proteinExistence type="inferred from homology"/>
<organism evidence="3 4">
    <name type="scientific">Piptocephalis cylindrospora</name>
    <dbReference type="NCBI Taxonomy" id="1907219"/>
    <lineage>
        <taxon>Eukaryota</taxon>
        <taxon>Fungi</taxon>
        <taxon>Fungi incertae sedis</taxon>
        <taxon>Zoopagomycota</taxon>
        <taxon>Zoopagomycotina</taxon>
        <taxon>Zoopagomycetes</taxon>
        <taxon>Zoopagales</taxon>
        <taxon>Piptocephalidaceae</taxon>
        <taxon>Piptocephalis</taxon>
    </lineage>
</organism>
<dbReference type="AlphaFoldDB" id="A0A4P9XY10"/>
<accession>A0A4P9XY10</accession>
<comment type="similarity">
    <text evidence="1">Belongs to the CWF19 family.</text>
</comment>
<evidence type="ECO:0000256" key="1">
    <source>
        <dbReference type="ARBA" id="ARBA00006795"/>
    </source>
</evidence>
<reference evidence="4" key="1">
    <citation type="journal article" date="2018" name="Nat. Microbiol.">
        <title>Leveraging single-cell genomics to expand the fungal tree of life.</title>
        <authorList>
            <person name="Ahrendt S.R."/>
            <person name="Quandt C.A."/>
            <person name="Ciobanu D."/>
            <person name="Clum A."/>
            <person name="Salamov A."/>
            <person name="Andreopoulos B."/>
            <person name="Cheng J.F."/>
            <person name="Woyke T."/>
            <person name="Pelin A."/>
            <person name="Henrissat B."/>
            <person name="Reynolds N.K."/>
            <person name="Benny G.L."/>
            <person name="Smith M.E."/>
            <person name="James T.Y."/>
            <person name="Grigoriev I.V."/>
        </authorList>
    </citation>
    <scope>NUCLEOTIDE SEQUENCE [LARGE SCALE GENOMIC DNA]</scope>
</reference>
<dbReference type="Pfam" id="PF04676">
    <property type="entry name" value="CwfJ_C_2"/>
    <property type="match status" value="1"/>
</dbReference>
<dbReference type="PANTHER" id="PTHR12072:SF5">
    <property type="entry name" value="CWF19-LIKE PROTEIN 2"/>
    <property type="match status" value="1"/>
</dbReference>